<name>A0A1K0JH94_CUPNE</name>
<proteinExistence type="predicted"/>
<dbReference type="EMBL" id="FMSH01000426">
    <property type="protein sequence ID" value="SCU88435.1"/>
    <property type="molecule type" value="Genomic_DNA"/>
</dbReference>
<protein>
    <submittedName>
        <fullName evidence="1">Uncharacterized protein</fullName>
    </submittedName>
</protein>
<evidence type="ECO:0000313" key="1">
    <source>
        <dbReference type="EMBL" id="SCU88435.1"/>
    </source>
</evidence>
<gene>
    <name evidence="1" type="ORF">CNECB9_4820057</name>
</gene>
<accession>A0A1K0JH94</accession>
<dbReference type="AlphaFoldDB" id="A0A1K0JH94"/>
<sequence>MFRRSPISDGQPTLVCLCSAAAYVRWCALIPFRPGNTDHFIPSPLSMRTGAAESTAIKSVRTYLSFLQHRQCEAAIFARNFTNEPSVFVQQFSGA</sequence>
<organism evidence="1">
    <name type="scientific">Cupriavidus necator</name>
    <name type="common">Alcaligenes eutrophus</name>
    <name type="synonym">Ralstonia eutropha</name>
    <dbReference type="NCBI Taxonomy" id="106590"/>
    <lineage>
        <taxon>Bacteria</taxon>
        <taxon>Pseudomonadati</taxon>
        <taxon>Pseudomonadota</taxon>
        <taxon>Betaproteobacteria</taxon>
        <taxon>Burkholderiales</taxon>
        <taxon>Burkholderiaceae</taxon>
        <taxon>Cupriavidus</taxon>
    </lineage>
</organism>
<reference evidence="1" key="1">
    <citation type="submission" date="2016-09" db="EMBL/GenBank/DDBJ databases">
        <authorList>
            <person name="Capua I."/>
            <person name="De Benedictis P."/>
            <person name="Joannis T."/>
            <person name="Lombin L.H."/>
            <person name="Cattoli G."/>
        </authorList>
    </citation>
    <scope>NUCLEOTIDE SEQUENCE</scope>
    <source>
        <strain evidence="1">B9</strain>
    </source>
</reference>